<sequence>MIRSHLARRALWPALAVCLALAPGEGAEAAGEARAAAEEALTLCLQLPAGRETLVAKLEENGWKRGGEAELVTFTVETALAFVFDPEAPEETAQGALFVATMLNKAASPEGHMVLTRAGVTVAPLGLGDDPYCALSGPEVLAEAARSAVAMSPQPERSSPVLVMREGSPRMTLAVLQADAMAAAISGHVPDEISGSSAFSFEPAYVQVLPSRENG</sequence>
<feature type="chain" id="PRO_5011713020" evidence="1">
    <location>
        <begin position="30"/>
        <end position="215"/>
    </location>
</feature>
<feature type="signal peptide" evidence="1">
    <location>
        <begin position="1"/>
        <end position="29"/>
    </location>
</feature>
<evidence type="ECO:0000313" key="2">
    <source>
        <dbReference type="EMBL" id="SDK75951.1"/>
    </source>
</evidence>
<organism evidence="2 3">
    <name type="scientific">Meinhardsimonia xiamenensis</name>
    <dbReference type="NCBI Taxonomy" id="990712"/>
    <lineage>
        <taxon>Bacteria</taxon>
        <taxon>Pseudomonadati</taxon>
        <taxon>Pseudomonadota</taxon>
        <taxon>Alphaproteobacteria</taxon>
        <taxon>Rhodobacterales</taxon>
        <taxon>Paracoccaceae</taxon>
        <taxon>Meinhardsimonia</taxon>
    </lineage>
</organism>
<evidence type="ECO:0000313" key="3">
    <source>
        <dbReference type="Proteomes" id="UP000199328"/>
    </source>
</evidence>
<evidence type="ECO:0000256" key="1">
    <source>
        <dbReference type="SAM" id="SignalP"/>
    </source>
</evidence>
<reference evidence="3" key="1">
    <citation type="submission" date="2016-10" db="EMBL/GenBank/DDBJ databases">
        <authorList>
            <person name="Varghese N."/>
            <person name="Submissions S."/>
        </authorList>
    </citation>
    <scope>NUCLEOTIDE SEQUENCE [LARGE SCALE GENOMIC DNA]</scope>
    <source>
        <strain evidence="3">CGMCC 1.10789</strain>
    </source>
</reference>
<dbReference type="AlphaFoldDB" id="A0A1G9EIS7"/>
<gene>
    <name evidence="2" type="ORF">SAMN05216257_104332</name>
</gene>
<dbReference type="Proteomes" id="UP000199328">
    <property type="component" value="Unassembled WGS sequence"/>
</dbReference>
<dbReference type="EMBL" id="FNFV01000004">
    <property type="protein sequence ID" value="SDK75951.1"/>
    <property type="molecule type" value="Genomic_DNA"/>
</dbReference>
<accession>A0A1G9EIS7</accession>
<keyword evidence="1" id="KW-0732">Signal</keyword>
<dbReference type="STRING" id="990712.SAMN05216257_104332"/>
<protein>
    <submittedName>
        <fullName evidence="2">Uncharacterized protein</fullName>
    </submittedName>
</protein>
<name>A0A1G9EIS7_9RHOB</name>
<proteinExistence type="predicted"/>
<keyword evidence="3" id="KW-1185">Reference proteome</keyword>
<dbReference type="RefSeq" id="WP_092500534.1">
    <property type="nucleotide sequence ID" value="NZ_FNFV01000004.1"/>
</dbReference>